<evidence type="ECO:0000259" key="1">
    <source>
        <dbReference type="Pfam" id="PF07199"/>
    </source>
</evidence>
<gene>
    <name evidence="2" type="ORF">BaOVIS_019740</name>
</gene>
<proteinExistence type="predicted"/>
<dbReference type="Pfam" id="PF07199">
    <property type="entry name" value="DUF1411"/>
    <property type="match status" value="1"/>
</dbReference>
<sequence>MVGENRQNSGLFKVAKWAMGIAAVGGAISGSVMSLDGSETIEPAQTEIPVKVDSAEVPVEPAQTEATADDIQKLDLTITLGESTFDPPFWKPKCNDPNKVKMPVLEKRLNQVIQHIRQHESQRDDLKPLKEVVQQHINQTANGIPVNVAVNLCQMNPGKPPYWVARLLPEYFAKKITDAELGTVNSCRTKAAWVAYYRKLIRYIDEAFATLTIN</sequence>
<reference evidence="2" key="1">
    <citation type="submission" date="2019-12" db="EMBL/GenBank/DDBJ databases">
        <title>Genome sequence of Babesia ovis.</title>
        <authorList>
            <person name="Yamagishi J."/>
            <person name="Sevinc F."/>
            <person name="Xuan X."/>
        </authorList>
    </citation>
    <scope>NUCLEOTIDE SEQUENCE</scope>
    <source>
        <strain evidence="2">Selcuk</strain>
    </source>
</reference>
<dbReference type="OrthoDB" id="367149at2759"/>
<protein>
    <recommendedName>
        <fullName evidence="1">DUF1411 domain-containing protein</fullName>
    </recommendedName>
</protein>
<dbReference type="InterPro" id="IPR009850">
    <property type="entry name" value="DUF1411"/>
</dbReference>
<evidence type="ECO:0000313" key="3">
    <source>
        <dbReference type="Proteomes" id="UP001057455"/>
    </source>
</evidence>
<dbReference type="EMBL" id="BLIY01000016">
    <property type="protein sequence ID" value="GFE54570.1"/>
    <property type="molecule type" value="Genomic_DNA"/>
</dbReference>
<organism evidence="2 3">
    <name type="scientific">Babesia ovis</name>
    <dbReference type="NCBI Taxonomy" id="5869"/>
    <lineage>
        <taxon>Eukaryota</taxon>
        <taxon>Sar</taxon>
        <taxon>Alveolata</taxon>
        <taxon>Apicomplexa</taxon>
        <taxon>Aconoidasida</taxon>
        <taxon>Piroplasmida</taxon>
        <taxon>Babesiidae</taxon>
        <taxon>Babesia</taxon>
    </lineage>
</organism>
<comment type="caution">
    <text evidence="2">The sequence shown here is derived from an EMBL/GenBank/DDBJ whole genome shotgun (WGS) entry which is preliminary data.</text>
</comment>
<name>A0A9W5WV17_BABOV</name>
<feature type="domain" description="DUF1411" evidence="1">
    <location>
        <begin position="10"/>
        <end position="173"/>
    </location>
</feature>
<evidence type="ECO:0000313" key="2">
    <source>
        <dbReference type="EMBL" id="GFE54570.1"/>
    </source>
</evidence>
<dbReference type="AlphaFoldDB" id="A0A9W5WV17"/>
<keyword evidence="3" id="KW-1185">Reference proteome</keyword>
<accession>A0A9W5WV17</accession>
<dbReference type="Proteomes" id="UP001057455">
    <property type="component" value="Unassembled WGS sequence"/>
</dbReference>